<gene>
    <name evidence="2" type="ORF">ANCCEY_15159</name>
</gene>
<proteinExistence type="predicted"/>
<reference evidence="2 3" key="1">
    <citation type="submission" date="2013-05" db="EMBL/GenBank/DDBJ databases">
        <title>Draft genome of the parasitic nematode Anyclostoma ceylanicum.</title>
        <authorList>
            <person name="Mitreva M."/>
        </authorList>
    </citation>
    <scope>NUCLEOTIDE SEQUENCE [LARGE SCALE GENOMIC DNA]</scope>
</reference>
<evidence type="ECO:0000313" key="3">
    <source>
        <dbReference type="Proteomes" id="UP000054495"/>
    </source>
</evidence>
<evidence type="ECO:0000256" key="1">
    <source>
        <dbReference type="SAM" id="MobiDB-lite"/>
    </source>
</evidence>
<dbReference type="Gene3D" id="2.60.40.4070">
    <property type="match status" value="1"/>
</dbReference>
<keyword evidence="3" id="KW-1185">Reference proteome</keyword>
<evidence type="ECO:0008006" key="4">
    <source>
        <dbReference type="Google" id="ProtNLM"/>
    </source>
</evidence>
<sequence>MTFYNYELINRSTQTLTNTFFSQYVDPDLGYSADDYVGCDVSRGLGYCYNGDDFDETNGSQIGYQQNPPAIGVDFFEGPYQDPDGIDNPGPHFDTIAKVWVTPSVDSAIQHKGIVYRGIGTGYGDGIIDNERFGMRRFTYFTNPPGAVHPYIDPDFAVQYYNFMSGKWADGSNITYGGTDFMPMAYTPNMSVNSIGDFKSLASISFLPSVDIVFTNDQSKWTRVPVIEMGRDPNLTENGAKAGEMRKSPSRGKNGLADGTGNGMSWFPGYAVDLETGSRLYMAFGENSTLTQDGGRDMVWNPSSRLTDQNGNFIMGGVQPVWVFGVESKTINGYALQLRDLPAYDPTDHDNNVLAQYLRDMEANVQFNERARTVYGNLAWIMYPMLTPGQTLRSTDVMIKLRVNKEYKNYVATGDNGGRPKYSWNMDEIMTKTGQREALTEVLDMINVVPNPYLAYSEYEKSRLDTRVKITNLPDQCTVNIFTSSGKLVRTFKKDSPVTSIDWDLNNHQRIPVASGVYLIHVDVPGVGERVLKSFIGVRQVDLQGI</sequence>
<dbReference type="Proteomes" id="UP000054495">
    <property type="component" value="Unassembled WGS sequence"/>
</dbReference>
<dbReference type="AlphaFoldDB" id="A0A0D6LDN9"/>
<feature type="region of interest" description="Disordered" evidence="1">
    <location>
        <begin position="232"/>
        <end position="259"/>
    </location>
</feature>
<name>A0A0D6LDN9_9BILA</name>
<accession>A0A0D6LDN9</accession>
<dbReference type="EMBL" id="KE127139">
    <property type="protein sequence ID" value="EPB65772.1"/>
    <property type="molecule type" value="Genomic_DNA"/>
</dbReference>
<protein>
    <recommendedName>
        <fullName evidence="4">T9SS type A sorting domain-containing protein</fullName>
    </recommendedName>
</protein>
<organism evidence="2 3">
    <name type="scientific">Ancylostoma ceylanicum</name>
    <dbReference type="NCBI Taxonomy" id="53326"/>
    <lineage>
        <taxon>Eukaryota</taxon>
        <taxon>Metazoa</taxon>
        <taxon>Ecdysozoa</taxon>
        <taxon>Nematoda</taxon>
        <taxon>Chromadorea</taxon>
        <taxon>Rhabditida</taxon>
        <taxon>Rhabditina</taxon>
        <taxon>Rhabditomorpha</taxon>
        <taxon>Strongyloidea</taxon>
        <taxon>Ancylostomatidae</taxon>
        <taxon>Ancylostomatinae</taxon>
        <taxon>Ancylostoma</taxon>
    </lineage>
</organism>
<evidence type="ECO:0000313" key="2">
    <source>
        <dbReference type="EMBL" id="EPB65772.1"/>
    </source>
</evidence>